<dbReference type="PANTHER" id="PTHR12687">
    <property type="entry name" value="NUCLEOLAR COMPLEX 2 AND RAD4-RELATED"/>
    <property type="match status" value="1"/>
</dbReference>
<evidence type="ECO:0000256" key="2">
    <source>
        <dbReference type="ARBA" id="ARBA00005907"/>
    </source>
</evidence>
<feature type="region of interest" description="Disordered" evidence="4">
    <location>
        <begin position="708"/>
        <end position="767"/>
    </location>
</feature>
<dbReference type="GO" id="GO:0042273">
    <property type="term" value="P:ribosomal large subunit biogenesis"/>
    <property type="evidence" value="ECO:0007669"/>
    <property type="project" value="TreeGrafter"/>
</dbReference>
<feature type="transmembrane region" description="Helical" evidence="5">
    <location>
        <begin position="41"/>
        <end position="61"/>
    </location>
</feature>
<feature type="region of interest" description="Disordered" evidence="4">
    <location>
        <begin position="89"/>
        <end position="120"/>
    </location>
</feature>
<evidence type="ECO:0000256" key="4">
    <source>
        <dbReference type="SAM" id="MobiDB-lite"/>
    </source>
</evidence>
<keyword evidence="3" id="KW-0539">Nucleus</keyword>
<dbReference type="GO" id="GO:0030691">
    <property type="term" value="C:Noc2p-Noc3p complex"/>
    <property type="evidence" value="ECO:0007669"/>
    <property type="project" value="TreeGrafter"/>
</dbReference>
<keyword evidence="5" id="KW-0812">Transmembrane</keyword>
<dbReference type="InterPro" id="IPR005343">
    <property type="entry name" value="Noc2"/>
</dbReference>
<dbReference type="Proteomes" id="UP000826271">
    <property type="component" value="Unassembled WGS sequence"/>
</dbReference>
<dbReference type="Pfam" id="PF03715">
    <property type="entry name" value="Noc2"/>
    <property type="match status" value="1"/>
</dbReference>
<keyword evidence="7" id="KW-1185">Reference proteome</keyword>
<protein>
    <recommendedName>
        <fullName evidence="8">Nucleolar complex protein 2 homolog</fullName>
    </recommendedName>
</protein>
<dbReference type="EMBL" id="WHWC01000002">
    <property type="protein sequence ID" value="KAG8389076.1"/>
    <property type="molecule type" value="Genomic_DNA"/>
</dbReference>
<feature type="region of interest" description="Disordered" evidence="4">
    <location>
        <begin position="373"/>
        <end position="398"/>
    </location>
</feature>
<accession>A0AAV6Y1H6</accession>
<evidence type="ECO:0000256" key="3">
    <source>
        <dbReference type="ARBA" id="ARBA00023242"/>
    </source>
</evidence>
<name>A0AAV6Y1H6_9LAMI</name>
<comment type="subcellular location">
    <subcellularLocation>
        <location evidence="1">Nucleus</location>
    </subcellularLocation>
</comment>
<gene>
    <name evidence="6" type="ORF">BUALT_Bualt02G0191600</name>
</gene>
<organism evidence="6 7">
    <name type="scientific">Buddleja alternifolia</name>
    <dbReference type="NCBI Taxonomy" id="168488"/>
    <lineage>
        <taxon>Eukaryota</taxon>
        <taxon>Viridiplantae</taxon>
        <taxon>Streptophyta</taxon>
        <taxon>Embryophyta</taxon>
        <taxon>Tracheophyta</taxon>
        <taxon>Spermatophyta</taxon>
        <taxon>Magnoliopsida</taxon>
        <taxon>eudicotyledons</taxon>
        <taxon>Gunneridae</taxon>
        <taxon>Pentapetalae</taxon>
        <taxon>asterids</taxon>
        <taxon>lamiids</taxon>
        <taxon>Lamiales</taxon>
        <taxon>Scrophulariaceae</taxon>
        <taxon>Buddlejeae</taxon>
        <taxon>Buddleja</taxon>
    </lineage>
</organism>
<evidence type="ECO:0000256" key="1">
    <source>
        <dbReference type="ARBA" id="ARBA00004123"/>
    </source>
</evidence>
<sequence length="767" mass="87302">MASKNKAKKLKVEGELKKGAGMEKKEAKEHIGTLRKLQEKVLLFLSSFPVVLILFSSKLYVADPEFYEFLKEHDKELLEFDEEYLDDNVQTEEEEETDVDDDDDVEHHDSEAEQEEEPSKNVITSVMVDTWCNEIRDGAKLGSVRSLLRAFRAACHYGDDSGDDPSAKFSTMSSGVFNKIMLFVLNEMDGILRALLKLPPSGGKKEMVMDLMTTRRWKNYNHLVKSYLGNALHVLNQMTDNEMIAFMLRRLKYSSLFLAAFPALLRKYIKVALHFWGTGSGALPVVSFLFLRDSCIRLGSDCLDDCIKGMYKAYVLNCHFVNSTKLQHIQFLSNCFIEVLRVDTPSAYQHAFVYIRQLAMILKEALSCSTNKKKTKTKGKEEPSSSKKDKGKGAPSSSAKKETFRKVCQWKFINCLELWTGVVCAYSSEADLLPLAYPLTQIITGVARLVPSACYFPLRLRCVRMLNRISASTGTFIPVSLLLLDSLEIKELRKPPTGGVGKAVDFFSILKVSKSTLKTRAFQEAYVFSVVEELSEHLAQWSYSVAFMELSFVPNVRLRNFCKSTKVERFRREIRHMIRQIEANSYFMNKKRTTISFLPNDPVASSFLEDEKKSGISPLSRHVATLRQRAQERNDALMGSSVVIGDRSSKFGDEMTTDDEYDAENEESVRFSLPVHDSNLKNQKNVKKKNIDFSEETAIDEDIIKDFVLSSDEDDNPMSDTLEGEDSETEEAMAPERRSTKQKQPSKEKAKRHNRKSKKRKRVHGTK</sequence>
<dbReference type="GO" id="GO:0030690">
    <property type="term" value="C:Noc1p-Noc2p complex"/>
    <property type="evidence" value="ECO:0007669"/>
    <property type="project" value="TreeGrafter"/>
</dbReference>
<evidence type="ECO:0000256" key="5">
    <source>
        <dbReference type="SAM" id="Phobius"/>
    </source>
</evidence>
<keyword evidence="5" id="KW-0472">Membrane</keyword>
<keyword evidence="5" id="KW-1133">Transmembrane helix</keyword>
<evidence type="ECO:0000313" key="6">
    <source>
        <dbReference type="EMBL" id="KAG8389076.1"/>
    </source>
</evidence>
<proteinExistence type="inferred from homology"/>
<feature type="compositionally biased region" description="Acidic residues" evidence="4">
    <location>
        <begin position="89"/>
        <end position="104"/>
    </location>
</feature>
<evidence type="ECO:0008006" key="8">
    <source>
        <dbReference type="Google" id="ProtNLM"/>
    </source>
</evidence>
<feature type="compositionally biased region" description="Acidic residues" evidence="4">
    <location>
        <begin position="711"/>
        <end position="733"/>
    </location>
</feature>
<dbReference type="AlphaFoldDB" id="A0AAV6Y1H6"/>
<dbReference type="GO" id="GO:0005730">
    <property type="term" value="C:nucleolus"/>
    <property type="evidence" value="ECO:0007669"/>
    <property type="project" value="TreeGrafter"/>
</dbReference>
<dbReference type="PANTHER" id="PTHR12687:SF4">
    <property type="entry name" value="NUCLEOLAR COMPLEX PROTEIN 2 HOMOLOG"/>
    <property type="match status" value="1"/>
</dbReference>
<reference evidence="6" key="1">
    <citation type="submission" date="2019-10" db="EMBL/GenBank/DDBJ databases">
        <authorList>
            <person name="Zhang R."/>
            <person name="Pan Y."/>
            <person name="Wang J."/>
            <person name="Ma R."/>
            <person name="Yu S."/>
        </authorList>
    </citation>
    <scope>NUCLEOTIDE SEQUENCE</scope>
    <source>
        <strain evidence="6">LA-IB0</strain>
        <tissue evidence="6">Leaf</tissue>
    </source>
</reference>
<feature type="compositionally biased region" description="Basic residues" evidence="4">
    <location>
        <begin position="749"/>
        <end position="767"/>
    </location>
</feature>
<comment type="caution">
    <text evidence="6">The sequence shown here is derived from an EMBL/GenBank/DDBJ whole genome shotgun (WGS) entry which is preliminary data.</text>
</comment>
<feature type="compositionally biased region" description="Basic and acidic residues" evidence="4">
    <location>
        <begin position="378"/>
        <end position="392"/>
    </location>
</feature>
<dbReference type="GO" id="GO:0005654">
    <property type="term" value="C:nucleoplasm"/>
    <property type="evidence" value="ECO:0007669"/>
    <property type="project" value="TreeGrafter"/>
</dbReference>
<feature type="compositionally biased region" description="Acidic residues" evidence="4">
    <location>
        <begin position="655"/>
        <end position="666"/>
    </location>
</feature>
<feature type="region of interest" description="Disordered" evidence="4">
    <location>
        <begin position="648"/>
        <end position="667"/>
    </location>
</feature>
<evidence type="ECO:0000313" key="7">
    <source>
        <dbReference type="Proteomes" id="UP000826271"/>
    </source>
</evidence>
<comment type="similarity">
    <text evidence="2">Belongs to the NOC2 family.</text>
</comment>